<organism evidence="1 2">
    <name type="scientific">Fusarium decemcellulare</name>
    <dbReference type="NCBI Taxonomy" id="57161"/>
    <lineage>
        <taxon>Eukaryota</taxon>
        <taxon>Fungi</taxon>
        <taxon>Dikarya</taxon>
        <taxon>Ascomycota</taxon>
        <taxon>Pezizomycotina</taxon>
        <taxon>Sordariomycetes</taxon>
        <taxon>Hypocreomycetidae</taxon>
        <taxon>Hypocreales</taxon>
        <taxon>Nectriaceae</taxon>
        <taxon>Fusarium</taxon>
        <taxon>Fusarium decemcellulare species complex</taxon>
    </lineage>
</organism>
<sequence length="396" mass="44408">MPLTRASAAQASNPPDTNNEYDQPAPETVEERNQTISVRRMTSLEHKKASGQTPKETLEAQVNLRQFQRLWNQLNAKKPTISFEKGVTRETLLSTITKDPTHEVIVQFAREYAPLVDEDGNGIVDKEPIVENWLVKPRSFISSWVYIKKRAQTLHEAAQEAKDEAYKAKLDELRKEKSKDGDTMGKSAGAPVLETPDFSKSDPSKGVSRVNKETIPQMAHETGKITMSRRLSEGSMPPSPPLGPQIAQSRPSGFFSLPTYGSLRPKQQRSCSNLAFSFDQPRRNTLTSFHTSISETKASSEVPQPRLWSSGVRLESSRHEVPASGRSLKDGSPSAETCSTEEESEGDSEQQVRHTRQYMRGWWKWWVARHRERYGSGSKHSGYKPLDGSKDSEPGL</sequence>
<name>A0ACC1RF36_9HYPO</name>
<keyword evidence="2" id="KW-1185">Reference proteome</keyword>
<dbReference type="EMBL" id="JANRMS010003596">
    <property type="protein sequence ID" value="KAJ3517196.1"/>
    <property type="molecule type" value="Genomic_DNA"/>
</dbReference>
<gene>
    <name evidence="1" type="ORF">NM208_g14739</name>
</gene>
<comment type="caution">
    <text evidence="1">The sequence shown here is derived from an EMBL/GenBank/DDBJ whole genome shotgun (WGS) entry which is preliminary data.</text>
</comment>
<evidence type="ECO:0000313" key="2">
    <source>
        <dbReference type="Proteomes" id="UP001148629"/>
    </source>
</evidence>
<evidence type="ECO:0000313" key="1">
    <source>
        <dbReference type="EMBL" id="KAJ3517196.1"/>
    </source>
</evidence>
<proteinExistence type="predicted"/>
<dbReference type="Proteomes" id="UP001148629">
    <property type="component" value="Unassembled WGS sequence"/>
</dbReference>
<protein>
    <submittedName>
        <fullName evidence="1">Uncharacterized protein</fullName>
    </submittedName>
</protein>
<reference evidence="1" key="1">
    <citation type="submission" date="2022-08" db="EMBL/GenBank/DDBJ databases">
        <title>Genome Sequence of Fusarium decemcellulare.</title>
        <authorList>
            <person name="Buettner E."/>
        </authorList>
    </citation>
    <scope>NUCLEOTIDE SEQUENCE</scope>
    <source>
        <strain evidence="1">Babe19</strain>
    </source>
</reference>
<accession>A0ACC1RF36</accession>